<reference evidence="2 3" key="1">
    <citation type="submission" date="2019-06" db="EMBL/GenBank/DDBJ databases">
        <title>Sequencing the genomes of 1000 actinobacteria strains.</title>
        <authorList>
            <person name="Klenk H.-P."/>
        </authorList>
    </citation>
    <scope>NUCLEOTIDE SEQUENCE [LARGE SCALE GENOMIC DNA]</scope>
    <source>
        <strain evidence="2 3">DSM 41929</strain>
    </source>
</reference>
<dbReference type="EMBL" id="VFNX01000002">
    <property type="protein sequence ID" value="TQK86679.1"/>
    <property type="molecule type" value="Genomic_DNA"/>
</dbReference>
<evidence type="ECO:0000313" key="2">
    <source>
        <dbReference type="EMBL" id="TQK86679.1"/>
    </source>
</evidence>
<name>A0A542TIM4_9ACTN</name>
<dbReference type="SUPFAM" id="SSF159245">
    <property type="entry name" value="AttH-like"/>
    <property type="match status" value="1"/>
</dbReference>
<dbReference type="AlphaFoldDB" id="A0A542TIM4"/>
<dbReference type="RefSeq" id="WP_055706046.1">
    <property type="nucleotide sequence ID" value="NZ_JBPJFI010000001.1"/>
</dbReference>
<dbReference type="Gene3D" id="2.40.370.10">
    <property type="entry name" value="AttH-like domain"/>
    <property type="match status" value="1"/>
</dbReference>
<organism evidence="2 3">
    <name type="scientific">Streptomyces puniciscabiei</name>
    <dbReference type="NCBI Taxonomy" id="164348"/>
    <lineage>
        <taxon>Bacteria</taxon>
        <taxon>Bacillati</taxon>
        <taxon>Actinomycetota</taxon>
        <taxon>Actinomycetes</taxon>
        <taxon>Kitasatosporales</taxon>
        <taxon>Streptomycetaceae</taxon>
        <taxon>Streptomyces</taxon>
    </lineage>
</organism>
<dbReference type="Proteomes" id="UP000318103">
    <property type="component" value="Unassembled WGS sequence"/>
</dbReference>
<dbReference type="Pfam" id="PF07143">
    <property type="entry name" value="CrtC"/>
    <property type="match status" value="1"/>
</dbReference>
<sequence length="281" mass="29690">MTTPRPTLIDAARALAANSAVDADSWWFGARLHDDEKVFWVKIHAMEMNGACLSTVALLREPDGQTGAGHAIDTEAGAMVSADSLEVKTSILTLSGDLDELAVSGATDTASIRLTLRREGPVLYNGGAGVFPFFGGTTGQYALPGLTTSGTITVDGVTHQVGGRTWFDRQWVSGTTEAPRFTWLGLDLGAGRYLSVWDTGGDGTSWLTELKPDGSHLITRARRTDRDGHGVLTVPSLDASLDITRRELFATQGAYTGACQVTGTLAGEAISGHGFTDVIGY</sequence>
<dbReference type="InterPro" id="IPR023374">
    <property type="entry name" value="AttH-like_dom_sf"/>
</dbReference>
<protein>
    <submittedName>
        <fullName evidence="2">Hydroxyneurosporene synthase CrtC</fullName>
    </submittedName>
</protein>
<evidence type="ECO:0000259" key="1">
    <source>
        <dbReference type="Pfam" id="PF07143"/>
    </source>
</evidence>
<proteinExistence type="predicted"/>
<evidence type="ECO:0000313" key="3">
    <source>
        <dbReference type="Proteomes" id="UP000318103"/>
    </source>
</evidence>
<dbReference type="PANTHER" id="PTHR40617:SF1">
    <property type="entry name" value="ATTH DOMAIN-CONTAINING PROTEIN-RELATED"/>
    <property type="match status" value="1"/>
</dbReference>
<dbReference type="InterPro" id="IPR010791">
    <property type="entry name" value="AttH_dom"/>
</dbReference>
<dbReference type="PANTHER" id="PTHR40617">
    <property type="entry name" value="TERPENE CYCLASE ASQC"/>
    <property type="match status" value="1"/>
</dbReference>
<gene>
    <name evidence="2" type="ORF">FB563_6829</name>
</gene>
<accession>A0A542TIM4</accession>
<feature type="domain" description="AttH" evidence="1">
    <location>
        <begin position="78"/>
        <end position="172"/>
    </location>
</feature>
<keyword evidence="3" id="KW-1185">Reference proteome</keyword>
<dbReference type="InterPro" id="IPR053112">
    <property type="entry name" value="Fungal_Dehydratase/Hydratase"/>
</dbReference>
<comment type="caution">
    <text evidence="2">The sequence shown here is derived from an EMBL/GenBank/DDBJ whole genome shotgun (WGS) entry which is preliminary data.</text>
</comment>